<dbReference type="Proteomes" id="UP000018948">
    <property type="component" value="Unassembled WGS sequence"/>
</dbReference>
<protein>
    <submittedName>
        <fullName evidence="1">Uncharacterized protein</fullName>
    </submittedName>
</protein>
<evidence type="ECO:0000313" key="2">
    <source>
        <dbReference type="Proteomes" id="UP000018948"/>
    </source>
</evidence>
<dbReference type="EMBL" id="ANIY01002347">
    <property type="protein sequence ID" value="ETP41562.1"/>
    <property type="molecule type" value="Genomic_DNA"/>
</dbReference>
<name>W2Z2F3_PHYNI</name>
<reference evidence="1 2" key="1">
    <citation type="submission" date="2013-11" db="EMBL/GenBank/DDBJ databases">
        <title>The Genome Sequence of Phytophthora parasitica P10297.</title>
        <authorList>
            <consortium name="The Broad Institute Genomics Platform"/>
            <person name="Russ C."/>
            <person name="Tyler B."/>
            <person name="Panabieres F."/>
            <person name="Shan W."/>
            <person name="Tripathy S."/>
            <person name="Grunwald N."/>
            <person name="Machado M."/>
            <person name="Johnson C.S."/>
            <person name="Walker B."/>
            <person name="Young S.K."/>
            <person name="Zeng Q."/>
            <person name="Gargeya S."/>
            <person name="Fitzgerald M."/>
            <person name="Haas B."/>
            <person name="Abouelleil A."/>
            <person name="Allen A.W."/>
            <person name="Alvarado L."/>
            <person name="Arachchi H.M."/>
            <person name="Berlin A.M."/>
            <person name="Chapman S.B."/>
            <person name="Gainer-Dewar J."/>
            <person name="Goldberg J."/>
            <person name="Griggs A."/>
            <person name="Gujja S."/>
            <person name="Hansen M."/>
            <person name="Howarth C."/>
            <person name="Imamovic A."/>
            <person name="Ireland A."/>
            <person name="Larimer J."/>
            <person name="McCowan C."/>
            <person name="Murphy C."/>
            <person name="Pearson M."/>
            <person name="Poon T.W."/>
            <person name="Priest M."/>
            <person name="Roberts A."/>
            <person name="Saif S."/>
            <person name="Shea T."/>
            <person name="Sisk P."/>
            <person name="Sykes S."/>
            <person name="Wortman J."/>
            <person name="Nusbaum C."/>
            <person name="Birren B."/>
        </authorList>
    </citation>
    <scope>NUCLEOTIDE SEQUENCE [LARGE SCALE GENOMIC DNA]</scope>
    <source>
        <strain evidence="1 2">P10297</strain>
    </source>
</reference>
<accession>W2Z2F3</accession>
<dbReference type="AlphaFoldDB" id="W2Z2F3"/>
<evidence type="ECO:0000313" key="1">
    <source>
        <dbReference type="EMBL" id="ETP41562.1"/>
    </source>
</evidence>
<organism evidence="1 2">
    <name type="scientific">Phytophthora nicotianae P10297</name>
    <dbReference type="NCBI Taxonomy" id="1317064"/>
    <lineage>
        <taxon>Eukaryota</taxon>
        <taxon>Sar</taxon>
        <taxon>Stramenopiles</taxon>
        <taxon>Oomycota</taxon>
        <taxon>Peronosporomycetes</taxon>
        <taxon>Peronosporales</taxon>
        <taxon>Peronosporaceae</taxon>
        <taxon>Phytophthora</taxon>
    </lineage>
</organism>
<gene>
    <name evidence="1" type="ORF">F442_11353</name>
</gene>
<sequence length="141" mass="15775">MKRRSEWRKFDPALRKFATAVDLRKSKISELQEQVSGVEDELTEKKRRTFRKYGYCMKTMHYIEDSGYGHGPSSEMCACREPSIKAGVLLGTIVAKTRSAWRGKGVGGSISSSKVNRALSTPGLLPLKIRGVKPSTLNLHF</sequence>
<comment type="caution">
    <text evidence="1">The sequence shown here is derived from an EMBL/GenBank/DDBJ whole genome shotgun (WGS) entry which is preliminary data.</text>
</comment>
<proteinExistence type="predicted"/>